<evidence type="ECO:0000313" key="2">
    <source>
        <dbReference type="EMBL" id="BCS86386.1"/>
    </source>
</evidence>
<organism evidence="2 3">
    <name type="scientific">Prevotella herbatica</name>
    <dbReference type="NCBI Taxonomy" id="2801997"/>
    <lineage>
        <taxon>Bacteria</taxon>
        <taxon>Pseudomonadati</taxon>
        <taxon>Bacteroidota</taxon>
        <taxon>Bacteroidia</taxon>
        <taxon>Bacteroidales</taxon>
        <taxon>Prevotellaceae</taxon>
        <taxon>Prevotella</taxon>
    </lineage>
</organism>
<evidence type="ECO:0000256" key="1">
    <source>
        <dbReference type="SAM" id="Phobius"/>
    </source>
</evidence>
<dbReference type="RefSeq" id="WP_207153942.1">
    <property type="nucleotide sequence ID" value="NZ_AP024484.1"/>
</dbReference>
<feature type="transmembrane region" description="Helical" evidence="1">
    <location>
        <begin position="115"/>
        <end position="135"/>
    </location>
</feature>
<keyword evidence="3" id="KW-1185">Reference proteome</keyword>
<keyword evidence="1" id="KW-1133">Transmembrane helix</keyword>
<sequence>MIQRRQTLFLLVALILTIVCLSLPVAVFEPTGMGVNTDVYNLWIKNGSGALDFKVCPLFVILLLTCPINLWAIFKFHDRKFQARLCVVNILLILLWYVAYMYFTMLGGLAFENQTLHFAFTACLPFISIVLYIMARHSIIADEKLVRAADRIR</sequence>
<proteinExistence type="predicted"/>
<gene>
    <name evidence="2" type="ORF">prwr041_22790</name>
</gene>
<reference evidence="2 3" key="1">
    <citation type="journal article" date="2022" name="Int. J. Syst. Evol. Microbiol.">
        <title>Prevotella herbatica sp. nov., a plant polysaccharide-decomposing anaerobic bacterium isolated from a methanogenic reactor.</title>
        <authorList>
            <person name="Uek A."/>
            <person name="Tonouchi A."/>
            <person name="Kaku N."/>
            <person name="Ueki K."/>
        </authorList>
    </citation>
    <scope>NUCLEOTIDE SEQUENCE [LARGE SCALE GENOMIC DNA]</scope>
    <source>
        <strain evidence="2 3">WR041</strain>
    </source>
</reference>
<keyword evidence="1" id="KW-0812">Transmembrane</keyword>
<keyword evidence="1" id="KW-0472">Membrane</keyword>
<dbReference type="Pfam" id="PF14126">
    <property type="entry name" value="DUF4293"/>
    <property type="match status" value="1"/>
</dbReference>
<feature type="transmembrane region" description="Helical" evidence="1">
    <location>
        <begin position="52"/>
        <end position="73"/>
    </location>
</feature>
<evidence type="ECO:0000313" key="3">
    <source>
        <dbReference type="Proteomes" id="UP001319045"/>
    </source>
</evidence>
<dbReference type="InterPro" id="IPR025635">
    <property type="entry name" value="DUF4293"/>
</dbReference>
<name>A0ABM7P0U8_9BACT</name>
<protein>
    <submittedName>
        <fullName evidence="2">DUF4293 domain-containing protein</fullName>
    </submittedName>
</protein>
<accession>A0ABM7P0U8</accession>
<dbReference type="EMBL" id="AP024484">
    <property type="protein sequence ID" value="BCS86386.1"/>
    <property type="molecule type" value="Genomic_DNA"/>
</dbReference>
<feature type="transmembrane region" description="Helical" evidence="1">
    <location>
        <begin position="85"/>
        <end position="103"/>
    </location>
</feature>
<dbReference type="Proteomes" id="UP001319045">
    <property type="component" value="Chromosome"/>
</dbReference>